<keyword evidence="5" id="KW-0677">Repeat</keyword>
<sequence>MTLTADRYAAPPHNHDTLPEYIDWPHISPQSVAKNVDLSKSHLGATLADDFSPQDRSLVTSSIRISVVDVDLERMSLLLPYPNSDHNFGVPFTFHMTKATISHSVAIRFASGVKAVKRIIPRTLRKVTSPVLHRQSADAASYPPRHASLHNLLSPSHDCVACQAPIHGAQVRLSCGHYYDALCLLALVEASTRDESLFPPSCCGQHIPETSFRQHMPPSLAAIYDEKHAELSTICRVYCASPACSRFLGARADESAPTAPVLRCPSASCGAHTCSRCRAAVRSGETHRHRCGYDRAQRQLFALASAQGWARCPACEHMIERRSGCFQMTCVCGARFCYLCGALWKTCGCAQWERVELSSSASSDLASLSSSASDESDESSLRTSLASLHAQGAPLQRDPHCRAAADHGTAPCKLCSLEGYMDHGRHKLLDERPLPPLPPWDESDMLGFCPFDASFGGILHRGLVAQRARMRGHDDLFLTNKMPSSDSSMSDDWSIC</sequence>
<dbReference type="PANTHER" id="PTHR11685">
    <property type="entry name" value="RBR FAMILY RING FINGER AND IBR DOMAIN-CONTAINING"/>
    <property type="match status" value="1"/>
</dbReference>
<dbReference type="Pfam" id="PF01485">
    <property type="entry name" value="IBR"/>
    <property type="match status" value="1"/>
</dbReference>
<dbReference type="EC" id="2.3.2.31" evidence="2"/>
<dbReference type="Gene3D" id="1.20.120.1750">
    <property type="match status" value="1"/>
</dbReference>
<keyword evidence="4" id="KW-0479">Metal-binding</keyword>
<evidence type="ECO:0000256" key="4">
    <source>
        <dbReference type="ARBA" id="ARBA00022723"/>
    </source>
</evidence>
<keyword evidence="6" id="KW-0863">Zinc-finger</keyword>
<dbReference type="STRING" id="599839.J4G1Q2"/>
<dbReference type="InterPro" id="IPR002867">
    <property type="entry name" value="IBR_dom"/>
</dbReference>
<evidence type="ECO:0000313" key="10">
    <source>
        <dbReference type="EMBL" id="CCM00448.1"/>
    </source>
</evidence>
<dbReference type="AlphaFoldDB" id="J4G1Q2"/>
<accession>J4G1Q2</accession>
<protein>
    <recommendedName>
        <fullName evidence="2">RBR-type E3 ubiquitin transferase</fullName>
        <ecNumber evidence="2">2.3.2.31</ecNumber>
    </recommendedName>
</protein>
<evidence type="ECO:0000313" key="11">
    <source>
        <dbReference type="Proteomes" id="UP000006352"/>
    </source>
</evidence>
<dbReference type="GeneID" id="24095359"/>
<evidence type="ECO:0000256" key="5">
    <source>
        <dbReference type="ARBA" id="ARBA00022737"/>
    </source>
</evidence>
<dbReference type="InterPro" id="IPR031127">
    <property type="entry name" value="E3_UB_ligase_RBR"/>
</dbReference>
<evidence type="ECO:0000256" key="2">
    <source>
        <dbReference type="ARBA" id="ARBA00012251"/>
    </source>
</evidence>
<dbReference type="RefSeq" id="XP_012179731.1">
    <property type="nucleotide sequence ID" value="XM_012324341.1"/>
</dbReference>
<gene>
    <name evidence="10" type="ORF">FIBRA_02480</name>
</gene>
<dbReference type="InterPro" id="IPR044066">
    <property type="entry name" value="TRIAD_supradom"/>
</dbReference>
<evidence type="ECO:0000256" key="6">
    <source>
        <dbReference type="ARBA" id="ARBA00022771"/>
    </source>
</evidence>
<dbReference type="Proteomes" id="UP000006352">
    <property type="component" value="Unassembled WGS sequence"/>
</dbReference>
<evidence type="ECO:0000256" key="7">
    <source>
        <dbReference type="ARBA" id="ARBA00022786"/>
    </source>
</evidence>
<feature type="domain" description="RING-type" evidence="9">
    <location>
        <begin position="155"/>
        <end position="353"/>
    </location>
</feature>
<dbReference type="HOGENOM" id="CLU_549858_0_0_1"/>
<keyword evidence="8" id="KW-0862">Zinc</keyword>
<dbReference type="GO" id="GO:0008270">
    <property type="term" value="F:zinc ion binding"/>
    <property type="evidence" value="ECO:0007669"/>
    <property type="project" value="UniProtKB-KW"/>
</dbReference>
<dbReference type="GO" id="GO:0061630">
    <property type="term" value="F:ubiquitin protein ligase activity"/>
    <property type="evidence" value="ECO:0007669"/>
    <property type="project" value="UniProtKB-EC"/>
</dbReference>
<evidence type="ECO:0000256" key="8">
    <source>
        <dbReference type="ARBA" id="ARBA00022833"/>
    </source>
</evidence>
<dbReference type="PROSITE" id="PS51873">
    <property type="entry name" value="TRIAD"/>
    <property type="match status" value="1"/>
</dbReference>
<evidence type="ECO:0000256" key="1">
    <source>
        <dbReference type="ARBA" id="ARBA00001798"/>
    </source>
</evidence>
<keyword evidence="3" id="KW-0808">Transferase</keyword>
<dbReference type="SUPFAM" id="SSF57850">
    <property type="entry name" value="RING/U-box"/>
    <property type="match status" value="1"/>
</dbReference>
<reference evidence="10 11" key="1">
    <citation type="journal article" date="2012" name="Appl. Environ. Microbiol.">
        <title>Short-read sequencing for genomic analysis of the brown rot fungus Fibroporia radiculosa.</title>
        <authorList>
            <person name="Tang J.D."/>
            <person name="Perkins A.D."/>
            <person name="Sonstegard T.S."/>
            <person name="Schroeder S.G."/>
            <person name="Burgess S.C."/>
            <person name="Diehl S.V."/>
        </authorList>
    </citation>
    <scope>NUCLEOTIDE SEQUENCE [LARGE SCALE GENOMIC DNA]</scope>
    <source>
        <strain evidence="10 11">TFFH 294</strain>
    </source>
</reference>
<dbReference type="GO" id="GO:0016567">
    <property type="term" value="P:protein ubiquitination"/>
    <property type="evidence" value="ECO:0007669"/>
    <property type="project" value="InterPro"/>
</dbReference>
<comment type="catalytic activity">
    <reaction evidence="1">
        <text>[E2 ubiquitin-conjugating enzyme]-S-ubiquitinyl-L-cysteine + [acceptor protein]-L-lysine = [E2 ubiquitin-conjugating enzyme]-L-cysteine + [acceptor protein]-N(6)-ubiquitinyl-L-lysine.</text>
        <dbReference type="EC" id="2.3.2.31"/>
    </reaction>
</comment>
<organism evidence="10 11">
    <name type="scientific">Fibroporia radiculosa</name>
    <dbReference type="NCBI Taxonomy" id="599839"/>
    <lineage>
        <taxon>Eukaryota</taxon>
        <taxon>Fungi</taxon>
        <taxon>Dikarya</taxon>
        <taxon>Basidiomycota</taxon>
        <taxon>Agaricomycotina</taxon>
        <taxon>Agaricomycetes</taxon>
        <taxon>Polyporales</taxon>
        <taxon>Fibroporiaceae</taxon>
        <taxon>Fibroporia</taxon>
    </lineage>
</organism>
<dbReference type="OrthoDB" id="9977870at2759"/>
<evidence type="ECO:0000259" key="9">
    <source>
        <dbReference type="PROSITE" id="PS51873"/>
    </source>
</evidence>
<evidence type="ECO:0000256" key="3">
    <source>
        <dbReference type="ARBA" id="ARBA00022679"/>
    </source>
</evidence>
<name>J4G1Q2_9APHY</name>
<keyword evidence="7" id="KW-0833">Ubl conjugation pathway</keyword>
<keyword evidence="11" id="KW-1185">Reference proteome</keyword>
<proteinExistence type="predicted"/>
<dbReference type="CDD" id="cd22584">
    <property type="entry name" value="Rcat_RBR_unk"/>
    <property type="match status" value="1"/>
</dbReference>
<dbReference type="EMBL" id="HE796983">
    <property type="protein sequence ID" value="CCM00448.1"/>
    <property type="molecule type" value="Genomic_DNA"/>
</dbReference>
<dbReference type="InParanoid" id="J4G1Q2"/>